<dbReference type="AlphaFoldDB" id="A0A150PIV1"/>
<dbReference type="GO" id="GO:0005737">
    <property type="term" value="C:cytoplasm"/>
    <property type="evidence" value="ECO:0007669"/>
    <property type="project" value="TreeGrafter"/>
</dbReference>
<dbReference type="InterPro" id="IPR004839">
    <property type="entry name" value="Aminotransferase_I/II_large"/>
</dbReference>
<dbReference type="Gene3D" id="3.90.1150.10">
    <property type="entry name" value="Aspartate Aminotransferase, domain 1"/>
    <property type="match status" value="1"/>
</dbReference>
<evidence type="ECO:0000259" key="6">
    <source>
        <dbReference type="Pfam" id="PF00155"/>
    </source>
</evidence>
<dbReference type="SUPFAM" id="SSF53383">
    <property type="entry name" value="PLP-dependent transferases"/>
    <property type="match status" value="1"/>
</dbReference>
<feature type="domain" description="Aminotransferase class I/classII large" evidence="6">
    <location>
        <begin position="31"/>
        <end position="380"/>
    </location>
</feature>
<evidence type="ECO:0000313" key="7">
    <source>
        <dbReference type="EMBL" id="KYF55627.1"/>
    </source>
</evidence>
<dbReference type="NCBIfam" id="NF009079">
    <property type="entry name" value="PRK12414.1"/>
    <property type="match status" value="1"/>
</dbReference>
<evidence type="ECO:0000313" key="8">
    <source>
        <dbReference type="Proteomes" id="UP000075420"/>
    </source>
</evidence>
<dbReference type="InterPro" id="IPR015422">
    <property type="entry name" value="PyrdxlP-dep_Trfase_small"/>
</dbReference>
<keyword evidence="4 7" id="KW-0808">Transferase</keyword>
<dbReference type="EMBL" id="JELY01001482">
    <property type="protein sequence ID" value="KYF55627.1"/>
    <property type="molecule type" value="Genomic_DNA"/>
</dbReference>
<comment type="caution">
    <text evidence="7">The sequence shown here is derived from an EMBL/GenBank/DDBJ whole genome shotgun (WGS) entry which is preliminary data.</text>
</comment>
<dbReference type="GO" id="GO:0016212">
    <property type="term" value="F:kynurenine-oxoglutarate transaminase activity"/>
    <property type="evidence" value="ECO:0007669"/>
    <property type="project" value="TreeGrafter"/>
</dbReference>
<reference evidence="7 8" key="1">
    <citation type="submission" date="2014-02" db="EMBL/GenBank/DDBJ databases">
        <title>The small core and large imbalanced accessory genome model reveals a collaborative survival strategy of Sorangium cellulosum strains in nature.</title>
        <authorList>
            <person name="Han K."/>
            <person name="Peng R."/>
            <person name="Blom J."/>
            <person name="Li Y.-Z."/>
        </authorList>
    </citation>
    <scope>NUCLEOTIDE SEQUENCE [LARGE SCALE GENOMIC DNA]</scope>
    <source>
        <strain evidence="7 8">So0157-25</strain>
    </source>
</reference>
<dbReference type="Gene3D" id="3.40.640.10">
    <property type="entry name" value="Type I PLP-dependent aspartate aminotransferase-like (Major domain)"/>
    <property type="match status" value="1"/>
</dbReference>
<dbReference type="Proteomes" id="UP000075420">
    <property type="component" value="Unassembled WGS sequence"/>
</dbReference>
<dbReference type="FunFam" id="3.40.640.10:FF:000033">
    <property type="entry name" value="Aspartate aminotransferase"/>
    <property type="match status" value="1"/>
</dbReference>
<evidence type="ECO:0000256" key="3">
    <source>
        <dbReference type="ARBA" id="ARBA00022576"/>
    </source>
</evidence>
<evidence type="ECO:0000256" key="2">
    <source>
        <dbReference type="ARBA" id="ARBA00007441"/>
    </source>
</evidence>
<accession>A0A150PIV1</accession>
<sequence length="383" mass="42453">MTTPLLPSKLPSTGVSIFTVMTRLANEHGAINLSQGFPDFDCAPELVEAVARHMRAGHNQYAPMQGVLALREALSAKIERLYGRRYDPATEITVTSGATEGIFSTLTAFVRPGDEVILFQPCYDSYAPAVLLNGGTPVFVTLRFPDHRVDWDEVRRALTPRTRLLVINSPHNPTGTMLSADDMRELARVLEGTGALVVGDEVYEHIVFDGRRHESLARYPELADRSVVISSFGKTYHTTGWKVGYCAAPAPLSAEIQRVHQFVTFAVNAAIQLAYAEVVARDPLAADLAPFYQAKRDRFLELIEGSRLRPLPCEGTYFQLVDYSEITAERDADFALRLIREHGVAAIPISPFLSGVEPGPVLRLCFAKRDETLERAAERLRRV</sequence>
<dbReference type="InterPro" id="IPR015421">
    <property type="entry name" value="PyrdxlP-dep_Trfase_major"/>
</dbReference>
<comment type="similarity">
    <text evidence="2">Belongs to the class-I pyridoxal-phosphate-dependent aminotransferase family.</text>
</comment>
<dbReference type="InterPro" id="IPR015424">
    <property type="entry name" value="PyrdxlP-dep_Trfase"/>
</dbReference>
<dbReference type="InterPro" id="IPR051326">
    <property type="entry name" value="Kynurenine-oxoglutarate_AT"/>
</dbReference>
<protein>
    <submittedName>
        <fullName evidence="7">Aminotransferase</fullName>
    </submittedName>
</protein>
<evidence type="ECO:0000256" key="4">
    <source>
        <dbReference type="ARBA" id="ARBA00022679"/>
    </source>
</evidence>
<keyword evidence="5" id="KW-0663">Pyridoxal phosphate</keyword>
<dbReference type="GO" id="GO:0030170">
    <property type="term" value="F:pyridoxal phosphate binding"/>
    <property type="evidence" value="ECO:0007669"/>
    <property type="project" value="InterPro"/>
</dbReference>
<evidence type="ECO:0000256" key="5">
    <source>
        <dbReference type="ARBA" id="ARBA00022898"/>
    </source>
</evidence>
<keyword evidence="3 7" id="KW-0032">Aminotransferase</keyword>
<comment type="cofactor">
    <cofactor evidence="1">
        <name>pyridoxal 5'-phosphate</name>
        <dbReference type="ChEBI" id="CHEBI:597326"/>
    </cofactor>
</comment>
<evidence type="ECO:0000256" key="1">
    <source>
        <dbReference type="ARBA" id="ARBA00001933"/>
    </source>
</evidence>
<organism evidence="7 8">
    <name type="scientific">Sorangium cellulosum</name>
    <name type="common">Polyangium cellulosum</name>
    <dbReference type="NCBI Taxonomy" id="56"/>
    <lineage>
        <taxon>Bacteria</taxon>
        <taxon>Pseudomonadati</taxon>
        <taxon>Myxococcota</taxon>
        <taxon>Polyangia</taxon>
        <taxon>Polyangiales</taxon>
        <taxon>Polyangiaceae</taxon>
        <taxon>Sorangium</taxon>
    </lineage>
</organism>
<dbReference type="PANTHER" id="PTHR43807:SF20">
    <property type="entry name" value="FI04487P"/>
    <property type="match status" value="1"/>
</dbReference>
<proteinExistence type="inferred from homology"/>
<dbReference type="NCBIfam" id="NF006569">
    <property type="entry name" value="PRK09082.1"/>
    <property type="match status" value="1"/>
</dbReference>
<name>A0A150PIV1_SORCE</name>
<dbReference type="Pfam" id="PF00155">
    <property type="entry name" value="Aminotran_1_2"/>
    <property type="match status" value="1"/>
</dbReference>
<dbReference type="PANTHER" id="PTHR43807">
    <property type="entry name" value="FI04487P"/>
    <property type="match status" value="1"/>
</dbReference>
<gene>
    <name evidence="7" type="ORF">BE08_38920</name>
</gene>
<dbReference type="CDD" id="cd00609">
    <property type="entry name" value="AAT_like"/>
    <property type="match status" value="1"/>
</dbReference>